<dbReference type="GO" id="GO:0071555">
    <property type="term" value="P:cell wall organization"/>
    <property type="evidence" value="ECO:0007669"/>
    <property type="project" value="UniProtKB-KW"/>
</dbReference>
<evidence type="ECO:0000313" key="7">
    <source>
        <dbReference type="EMBL" id="QDU32187.1"/>
    </source>
</evidence>
<dbReference type="GO" id="GO:0009253">
    <property type="term" value="P:peptidoglycan catabolic process"/>
    <property type="evidence" value="ECO:0007669"/>
    <property type="project" value="InterPro"/>
</dbReference>
<dbReference type="InterPro" id="IPR051206">
    <property type="entry name" value="NAMLAA_amidase_2"/>
</dbReference>
<evidence type="ECO:0000256" key="3">
    <source>
        <dbReference type="ARBA" id="ARBA00022801"/>
    </source>
</evidence>
<keyword evidence="4" id="KW-0961">Cell wall biogenesis/degradation</keyword>
<dbReference type="PANTHER" id="PTHR30417">
    <property type="entry name" value="N-ACETYLMURAMOYL-L-ALANINE AMIDASE AMID"/>
    <property type="match status" value="1"/>
</dbReference>
<dbReference type="NCBIfam" id="TIGR02595">
    <property type="entry name" value="PEP_CTERM"/>
    <property type="match status" value="1"/>
</dbReference>
<gene>
    <name evidence="7" type="primary">cwhA_2</name>
    <name evidence="7" type="ORF">KS4_02160</name>
</gene>
<accession>A0A517YPN4</accession>
<evidence type="ECO:0000256" key="1">
    <source>
        <dbReference type="ARBA" id="ARBA00001561"/>
    </source>
</evidence>
<dbReference type="InterPro" id="IPR013424">
    <property type="entry name" value="Ice-binding_C"/>
</dbReference>
<feature type="chain" id="PRO_5022163607" description="N-acetylmuramoyl-L-alanine amidase" evidence="5">
    <location>
        <begin position="29"/>
        <end position="260"/>
    </location>
</feature>
<dbReference type="EC" id="3.5.1.28" evidence="2"/>
<dbReference type="RefSeq" id="WP_145081309.1">
    <property type="nucleotide sequence ID" value="NZ_CP036425.1"/>
</dbReference>
<name>A0A517YPN4_9BACT</name>
<dbReference type="Pfam" id="PF01510">
    <property type="entry name" value="Amidase_2"/>
    <property type="match status" value="1"/>
</dbReference>
<dbReference type="SMART" id="SM00644">
    <property type="entry name" value="Ami_2"/>
    <property type="match status" value="1"/>
</dbReference>
<reference evidence="7 8" key="1">
    <citation type="submission" date="2019-02" db="EMBL/GenBank/DDBJ databases">
        <title>Deep-cultivation of Planctomycetes and their phenomic and genomic characterization uncovers novel biology.</title>
        <authorList>
            <person name="Wiegand S."/>
            <person name="Jogler M."/>
            <person name="Boedeker C."/>
            <person name="Pinto D."/>
            <person name="Vollmers J."/>
            <person name="Rivas-Marin E."/>
            <person name="Kohn T."/>
            <person name="Peeters S.H."/>
            <person name="Heuer A."/>
            <person name="Rast P."/>
            <person name="Oberbeckmann S."/>
            <person name="Bunk B."/>
            <person name="Jeske O."/>
            <person name="Meyerdierks A."/>
            <person name="Storesund J.E."/>
            <person name="Kallscheuer N."/>
            <person name="Luecker S."/>
            <person name="Lage O.M."/>
            <person name="Pohl T."/>
            <person name="Merkel B.J."/>
            <person name="Hornburger P."/>
            <person name="Mueller R.-W."/>
            <person name="Bruemmer F."/>
            <person name="Labrenz M."/>
            <person name="Spormann A.M."/>
            <person name="Op den Camp H."/>
            <person name="Overmann J."/>
            <person name="Amann R."/>
            <person name="Jetten M.S.M."/>
            <person name="Mascher T."/>
            <person name="Medema M.H."/>
            <person name="Devos D.P."/>
            <person name="Kaster A.-K."/>
            <person name="Ovreas L."/>
            <person name="Rohde M."/>
            <person name="Galperin M.Y."/>
            <person name="Jogler C."/>
        </authorList>
    </citation>
    <scope>NUCLEOTIDE SEQUENCE [LARGE SCALE GENOMIC DNA]</scope>
    <source>
        <strain evidence="7 8">KS4</strain>
    </source>
</reference>
<dbReference type="Proteomes" id="UP000317369">
    <property type="component" value="Chromosome"/>
</dbReference>
<evidence type="ECO:0000259" key="6">
    <source>
        <dbReference type="SMART" id="SM00644"/>
    </source>
</evidence>
<comment type="catalytic activity">
    <reaction evidence="1">
        <text>Hydrolyzes the link between N-acetylmuramoyl residues and L-amino acid residues in certain cell-wall glycopeptides.</text>
        <dbReference type="EC" id="3.5.1.28"/>
    </reaction>
</comment>
<dbReference type="Pfam" id="PF07589">
    <property type="entry name" value="PEP-CTERM"/>
    <property type="match status" value="1"/>
</dbReference>
<dbReference type="AlphaFoldDB" id="A0A517YPN4"/>
<evidence type="ECO:0000313" key="8">
    <source>
        <dbReference type="Proteomes" id="UP000317369"/>
    </source>
</evidence>
<evidence type="ECO:0000256" key="2">
    <source>
        <dbReference type="ARBA" id="ARBA00011901"/>
    </source>
</evidence>
<dbReference type="OrthoDB" id="265910at2"/>
<dbReference type="GO" id="GO:0009254">
    <property type="term" value="P:peptidoglycan turnover"/>
    <property type="evidence" value="ECO:0007669"/>
    <property type="project" value="TreeGrafter"/>
</dbReference>
<dbReference type="CDD" id="cd06583">
    <property type="entry name" value="PGRP"/>
    <property type="match status" value="1"/>
</dbReference>
<keyword evidence="5" id="KW-0732">Signal</keyword>
<sequence length="260" mass="28449" precursor="true">MLNITSYLSCVIIAILLTTSFITTTSQAAVSYPSGVVWDQAHTSNFSTGRSGGVLDLVVIHTTEGSYSSAVSWFNNPAANVSAHYVIDQDGSATQMVDSWNTAWTQTYVNSRALSFEMAGYANDPNTWVYCDHDAEYVAGAKNYKPNLYKLANIVAYFIEKTSGNGITYNIPNQHPTDVGYYYASNGPRLPSSVKGIVGHDQVQADQKTDPGQYFPWDDFMGMVDDYLDGTLPVFPSVPEPSAMLLLGFGSLGLLSRKRR</sequence>
<protein>
    <recommendedName>
        <fullName evidence="2">N-acetylmuramoyl-L-alanine amidase</fullName>
        <ecNumber evidence="2">3.5.1.28</ecNumber>
    </recommendedName>
</protein>
<feature type="signal peptide" evidence="5">
    <location>
        <begin position="1"/>
        <end position="28"/>
    </location>
</feature>
<keyword evidence="3 7" id="KW-0378">Hydrolase</keyword>
<dbReference type="KEGG" id="pcor:KS4_02160"/>
<keyword evidence="8" id="KW-1185">Reference proteome</keyword>
<dbReference type="EMBL" id="CP036425">
    <property type="protein sequence ID" value="QDU32187.1"/>
    <property type="molecule type" value="Genomic_DNA"/>
</dbReference>
<dbReference type="Gene3D" id="3.40.80.10">
    <property type="entry name" value="Peptidoglycan recognition protein-like"/>
    <property type="match status" value="1"/>
</dbReference>
<dbReference type="InterPro" id="IPR036505">
    <property type="entry name" value="Amidase/PGRP_sf"/>
</dbReference>
<dbReference type="PANTHER" id="PTHR30417:SF1">
    <property type="entry name" value="N-ACETYLMURAMOYL-L-ALANINE AMIDASE AMID"/>
    <property type="match status" value="1"/>
</dbReference>
<dbReference type="SUPFAM" id="SSF55846">
    <property type="entry name" value="N-acetylmuramoyl-L-alanine amidase-like"/>
    <property type="match status" value="1"/>
</dbReference>
<evidence type="ECO:0000256" key="5">
    <source>
        <dbReference type="SAM" id="SignalP"/>
    </source>
</evidence>
<evidence type="ECO:0000256" key="4">
    <source>
        <dbReference type="ARBA" id="ARBA00023316"/>
    </source>
</evidence>
<dbReference type="InterPro" id="IPR002502">
    <property type="entry name" value="Amidase_domain"/>
</dbReference>
<proteinExistence type="predicted"/>
<feature type="domain" description="N-acetylmuramoyl-L-alanine amidase" evidence="6">
    <location>
        <begin position="43"/>
        <end position="212"/>
    </location>
</feature>
<dbReference type="GO" id="GO:0008745">
    <property type="term" value="F:N-acetylmuramoyl-L-alanine amidase activity"/>
    <property type="evidence" value="ECO:0007669"/>
    <property type="project" value="UniProtKB-EC"/>
</dbReference>
<organism evidence="7 8">
    <name type="scientific">Poriferisphaera corsica</name>
    <dbReference type="NCBI Taxonomy" id="2528020"/>
    <lineage>
        <taxon>Bacteria</taxon>
        <taxon>Pseudomonadati</taxon>
        <taxon>Planctomycetota</taxon>
        <taxon>Phycisphaerae</taxon>
        <taxon>Phycisphaerales</taxon>
        <taxon>Phycisphaeraceae</taxon>
        <taxon>Poriferisphaera</taxon>
    </lineage>
</organism>